<feature type="compositionally biased region" description="Basic and acidic residues" evidence="1">
    <location>
        <begin position="58"/>
        <end position="68"/>
    </location>
</feature>
<organism evidence="2 3">
    <name type="scientific">Vitis vinifera</name>
    <name type="common">Grape</name>
    <dbReference type="NCBI Taxonomy" id="29760"/>
    <lineage>
        <taxon>Eukaryota</taxon>
        <taxon>Viridiplantae</taxon>
        <taxon>Streptophyta</taxon>
        <taxon>Embryophyta</taxon>
        <taxon>Tracheophyta</taxon>
        <taxon>Spermatophyta</taxon>
        <taxon>Magnoliopsida</taxon>
        <taxon>eudicotyledons</taxon>
        <taxon>Gunneridae</taxon>
        <taxon>Pentapetalae</taxon>
        <taxon>rosids</taxon>
        <taxon>Vitales</taxon>
        <taxon>Vitaceae</taxon>
        <taxon>Viteae</taxon>
        <taxon>Vitis</taxon>
    </lineage>
</organism>
<proteinExistence type="predicted"/>
<reference evidence="2 3" key="1">
    <citation type="journal article" date="2018" name="PLoS Genet.">
        <title>Population sequencing reveals clonal diversity and ancestral inbreeding in the grapevine cultivar Chardonnay.</title>
        <authorList>
            <person name="Roach M.J."/>
            <person name="Johnson D.L."/>
            <person name="Bohlmann J."/>
            <person name="van Vuuren H.J."/>
            <person name="Jones S.J."/>
            <person name="Pretorius I.S."/>
            <person name="Schmidt S.A."/>
            <person name="Borneman A.R."/>
        </authorList>
    </citation>
    <scope>NUCLEOTIDE SEQUENCE [LARGE SCALE GENOMIC DNA]</scope>
    <source>
        <strain evidence="3">cv. Chardonnay</strain>
        <tissue evidence="2">Leaf</tissue>
    </source>
</reference>
<evidence type="ECO:0008006" key="4">
    <source>
        <dbReference type="Google" id="ProtNLM"/>
    </source>
</evidence>
<protein>
    <recommendedName>
        <fullName evidence="4">Retrovirus-related Pol polyprotein from transposon RE2</fullName>
    </recommendedName>
</protein>
<evidence type="ECO:0000256" key="1">
    <source>
        <dbReference type="SAM" id="MobiDB-lite"/>
    </source>
</evidence>
<evidence type="ECO:0000313" key="3">
    <source>
        <dbReference type="Proteomes" id="UP000288805"/>
    </source>
</evidence>
<dbReference type="EMBL" id="QGNW01001820">
    <property type="protein sequence ID" value="RVW29948.1"/>
    <property type="molecule type" value="Genomic_DNA"/>
</dbReference>
<evidence type="ECO:0000313" key="2">
    <source>
        <dbReference type="EMBL" id="RVW29948.1"/>
    </source>
</evidence>
<accession>A0A438D396</accession>
<feature type="region of interest" description="Disordered" evidence="1">
    <location>
        <begin position="41"/>
        <end position="79"/>
    </location>
</feature>
<sequence length="151" mass="16607">MSLTLLPAFKDLVPIVESFEIFQKSLGSSFSVSSAAFTATKDPFSPSRGGSNSKSRRSHDGYNEGHGHERGKRGSYTPRCQIYKTEDHTADRCRSCYEPTEPTAQLAKAFNTSCSLLNGSESDWFIDIGVSAHLTPDPSQLDKVEPYHGKD</sequence>
<name>A0A438D396_VITVI</name>
<dbReference type="AlphaFoldDB" id="A0A438D396"/>
<gene>
    <name evidence="2" type="ORF">CK203_100307</name>
</gene>
<dbReference type="Proteomes" id="UP000288805">
    <property type="component" value="Unassembled WGS sequence"/>
</dbReference>
<feature type="compositionally biased region" description="Low complexity" evidence="1">
    <location>
        <begin position="41"/>
        <end position="53"/>
    </location>
</feature>
<comment type="caution">
    <text evidence="2">The sequence shown here is derived from an EMBL/GenBank/DDBJ whole genome shotgun (WGS) entry which is preliminary data.</text>
</comment>